<reference evidence="2 3" key="1">
    <citation type="submission" date="2020-03" db="EMBL/GenBank/DDBJ databases">
        <title>Sphingomonas sp. nov., isolated from fish.</title>
        <authorList>
            <person name="Hyun D.-W."/>
            <person name="Bae J.-W."/>
        </authorList>
    </citation>
    <scope>NUCLEOTIDE SEQUENCE [LARGE SCALE GENOMIC DNA]</scope>
    <source>
        <strain evidence="2 3">HDW15C</strain>
    </source>
</reference>
<dbReference type="PANTHER" id="PTHR34818:SF1">
    <property type="entry name" value="PROTEIN BLI-3"/>
    <property type="match status" value="1"/>
</dbReference>
<feature type="domain" description="General stress protein FMN-binding split barrel" evidence="1">
    <location>
        <begin position="6"/>
        <end position="139"/>
    </location>
</feature>
<protein>
    <submittedName>
        <fullName evidence="2">Pyridoxamine 5'-phosphate oxidase family protein</fullName>
    </submittedName>
</protein>
<dbReference type="SUPFAM" id="SSF50475">
    <property type="entry name" value="FMN-binding split barrel"/>
    <property type="match status" value="1"/>
</dbReference>
<dbReference type="EMBL" id="CP049871">
    <property type="protein sequence ID" value="QIL01614.1"/>
    <property type="molecule type" value="Genomic_DNA"/>
</dbReference>
<dbReference type="Gene3D" id="2.30.110.10">
    <property type="entry name" value="Electron Transport, Fmn-binding Protein, Chain A"/>
    <property type="match status" value="1"/>
</dbReference>
<dbReference type="Proteomes" id="UP000502502">
    <property type="component" value="Chromosome"/>
</dbReference>
<name>A0A6G7ZKV5_9SPHN</name>
<dbReference type="Pfam" id="PF16242">
    <property type="entry name" value="Pyrid_ox_like"/>
    <property type="match status" value="1"/>
</dbReference>
<proteinExistence type="predicted"/>
<evidence type="ECO:0000313" key="3">
    <source>
        <dbReference type="Proteomes" id="UP000502502"/>
    </source>
</evidence>
<dbReference type="RefSeq" id="WP_166092333.1">
    <property type="nucleotide sequence ID" value="NZ_CP049871.1"/>
</dbReference>
<dbReference type="KEGG" id="ssin:G7078_01615"/>
<dbReference type="InterPro" id="IPR012349">
    <property type="entry name" value="Split_barrel_FMN-bd"/>
</dbReference>
<evidence type="ECO:0000313" key="2">
    <source>
        <dbReference type="EMBL" id="QIL01614.1"/>
    </source>
</evidence>
<keyword evidence="3" id="KW-1185">Reference proteome</keyword>
<evidence type="ECO:0000259" key="1">
    <source>
        <dbReference type="Pfam" id="PF16242"/>
    </source>
</evidence>
<dbReference type="PANTHER" id="PTHR34818">
    <property type="entry name" value="PROTEIN BLI-3"/>
    <property type="match status" value="1"/>
</dbReference>
<accession>A0A6G7ZKV5</accession>
<gene>
    <name evidence="2" type="ORF">G7078_01615</name>
</gene>
<dbReference type="InterPro" id="IPR052917">
    <property type="entry name" value="Stress-Dev_Protein"/>
</dbReference>
<dbReference type="InterPro" id="IPR038725">
    <property type="entry name" value="YdaG_split_barrel_FMN-bd"/>
</dbReference>
<dbReference type="AlphaFoldDB" id="A0A6G7ZKV5"/>
<organism evidence="2 3">
    <name type="scientific">Sphingomonas sinipercae</name>
    <dbReference type="NCBI Taxonomy" id="2714944"/>
    <lineage>
        <taxon>Bacteria</taxon>
        <taxon>Pseudomonadati</taxon>
        <taxon>Pseudomonadota</taxon>
        <taxon>Alphaproteobacteria</taxon>
        <taxon>Sphingomonadales</taxon>
        <taxon>Sphingomonadaceae</taxon>
        <taxon>Sphingomonas</taxon>
    </lineage>
</organism>
<sequence length="149" mass="16494">MAEMTIEQLSEKMRDIDFCMLTTISDGGLAARPMSNNREVAFDGDCFFFSDGDSRTVKDLERDPTAGLSFQGSGGLMGVVGKPGIFIAIEGKGELIRDKAQFEKRWQKGLERWWPQGIDTPGLTLIKVKADRVHYWDGGDEGEVKLTSA</sequence>